<reference evidence="2 3" key="1">
    <citation type="journal article" date="2014" name="Am. J. Bot.">
        <title>Genome assembly and annotation for red clover (Trifolium pratense; Fabaceae).</title>
        <authorList>
            <person name="Istvanek J."/>
            <person name="Jaros M."/>
            <person name="Krenek A."/>
            <person name="Repkova J."/>
        </authorList>
    </citation>
    <scope>NUCLEOTIDE SEQUENCE [LARGE SCALE GENOMIC DNA]</scope>
    <source>
        <strain evidence="3">cv. Tatra</strain>
        <tissue evidence="2">Young leaves</tissue>
    </source>
</reference>
<feature type="region of interest" description="Disordered" evidence="1">
    <location>
        <begin position="1"/>
        <end position="27"/>
    </location>
</feature>
<dbReference type="EMBL" id="ASHM01047357">
    <property type="protein sequence ID" value="PNX84839.1"/>
    <property type="molecule type" value="Genomic_DNA"/>
</dbReference>
<sequence>MAGDHSNHDNSNAATLQPCKPPSSKFDICRPRWRPLRQRERKSVRKKKELHRRKKEKVLLILNL</sequence>
<dbReference type="Proteomes" id="UP000236291">
    <property type="component" value="Unassembled WGS sequence"/>
</dbReference>
<gene>
    <name evidence="2" type="ORF">L195_g040903</name>
</gene>
<reference evidence="2 3" key="2">
    <citation type="journal article" date="2017" name="Front. Plant Sci.">
        <title>Gene Classification and Mining of Molecular Markers Useful in Red Clover (Trifolium pratense) Breeding.</title>
        <authorList>
            <person name="Istvanek J."/>
            <person name="Dluhosova J."/>
            <person name="Dluhos P."/>
            <person name="Patkova L."/>
            <person name="Nedelnik J."/>
            <person name="Repkova J."/>
        </authorList>
    </citation>
    <scope>NUCLEOTIDE SEQUENCE [LARGE SCALE GENOMIC DNA]</scope>
    <source>
        <strain evidence="3">cv. Tatra</strain>
        <tissue evidence="2">Young leaves</tissue>
    </source>
</reference>
<evidence type="ECO:0000313" key="2">
    <source>
        <dbReference type="EMBL" id="PNX84839.1"/>
    </source>
</evidence>
<organism evidence="2 3">
    <name type="scientific">Trifolium pratense</name>
    <name type="common">Red clover</name>
    <dbReference type="NCBI Taxonomy" id="57577"/>
    <lineage>
        <taxon>Eukaryota</taxon>
        <taxon>Viridiplantae</taxon>
        <taxon>Streptophyta</taxon>
        <taxon>Embryophyta</taxon>
        <taxon>Tracheophyta</taxon>
        <taxon>Spermatophyta</taxon>
        <taxon>Magnoliopsida</taxon>
        <taxon>eudicotyledons</taxon>
        <taxon>Gunneridae</taxon>
        <taxon>Pentapetalae</taxon>
        <taxon>rosids</taxon>
        <taxon>fabids</taxon>
        <taxon>Fabales</taxon>
        <taxon>Fabaceae</taxon>
        <taxon>Papilionoideae</taxon>
        <taxon>50 kb inversion clade</taxon>
        <taxon>NPAAA clade</taxon>
        <taxon>Hologalegina</taxon>
        <taxon>IRL clade</taxon>
        <taxon>Trifolieae</taxon>
        <taxon>Trifolium</taxon>
    </lineage>
</organism>
<proteinExistence type="predicted"/>
<accession>A0A2K3M214</accession>
<comment type="caution">
    <text evidence="2">The sequence shown here is derived from an EMBL/GenBank/DDBJ whole genome shotgun (WGS) entry which is preliminary data.</text>
</comment>
<evidence type="ECO:0000256" key="1">
    <source>
        <dbReference type="SAM" id="MobiDB-lite"/>
    </source>
</evidence>
<dbReference type="AlphaFoldDB" id="A0A2K3M214"/>
<evidence type="ECO:0000313" key="3">
    <source>
        <dbReference type="Proteomes" id="UP000236291"/>
    </source>
</evidence>
<protein>
    <submittedName>
        <fullName evidence="2">Uncharacterized protein</fullName>
    </submittedName>
</protein>
<name>A0A2K3M214_TRIPR</name>